<feature type="compositionally biased region" description="Basic residues" evidence="1">
    <location>
        <begin position="422"/>
        <end position="433"/>
    </location>
</feature>
<organism evidence="2 3">
    <name type="scientific">Galerina marginata (strain CBS 339.88)</name>
    <dbReference type="NCBI Taxonomy" id="685588"/>
    <lineage>
        <taxon>Eukaryota</taxon>
        <taxon>Fungi</taxon>
        <taxon>Dikarya</taxon>
        <taxon>Basidiomycota</taxon>
        <taxon>Agaricomycotina</taxon>
        <taxon>Agaricomycetes</taxon>
        <taxon>Agaricomycetidae</taxon>
        <taxon>Agaricales</taxon>
        <taxon>Agaricineae</taxon>
        <taxon>Strophariaceae</taxon>
        <taxon>Galerina</taxon>
    </lineage>
</organism>
<dbReference type="Proteomes" id="UP000027222">
    <property type="component" value="Unassembled WGS sequence"/>
</dbReference>
<evidence type="ECO:0000313" key="2">
    <source>
        <dbReference type="EMBL" id="KDR75482.1"/>
    </source>
</evidence>
<feature type="compositionally biased region" description="Basic and acidic residues" evidence="1">
    <location>
        <begin position="408"/>
        <end position="418"/>
    </location>
</feature>
<feature type="compositionally biased region" description="Polar residues" evidence="1">
    <location>
        <begin position="1"/>
        <end position="29"/>
    </location>
</feature>
<evidence type="ECO:0000256" key="1">
    <source>
        <dbReference type="SAM" id="MobiDB-lite"/>
    </source>
</evidence>
<keyword evidence="3" id="KW-1185">Reference proteome</keyword>
<reference evidence="3" key="1">
    <citation type="journal article" date="2014" name="Proc. Natl. Acad. Sci. U.S.A.">
        <title>Extensive sampling of basidiomycete genomes demonstrates inadequacy of the white-rot/brown-rot paradigm for wood decay fungi.</title>
        <authorList>
            <person name="Riley R."/>
            <person name="Salamov A.A."/>
            <person name="Brown D.W."/>
            <person name="Nagy L.G."/>
            <person name="Floudas D."/>
            <person name="Held B.W."/>
            <person name="Levasseur A."/>
            <person name="Lombard V."/>
            <person name="Morin E."/>
            <person name="Otillar R."/>
            <person name="Lindquist E.A."/>
            <person name="Sun H."/>
            <person name="LaButti K.M."/>
            <person name="Schmutz J."/>
            <person name="Jabbour D."/>
            <person name="Luo H."/>
            <person name="Baker S.E."/>
            <person name="Pisabarro A.G."/>
            <person name="Walton J.D."/>
            <person name="Blanchette R.A."/>
            <person name="Henrissat B."/>
            <person name="Martin F."/>
            <person name="Cullen D."/>
            <person name="Hibbett D.S."/>
            <person name="Grigoriev I.V."/>
        </authorList>
    </citation>
    <scope>NUCLEOTIDE SEQUENCE [LARGE SCALE GENOMIC DNA]</scope>
    <source>
        <strain evidence="3">CBS 339.88</strain>
    </source>
</reference>
<feature type="compositionally biased region" description="Polar residues" evidence="1">
    <location>
        <begin position="326"/>
        <end position="339"/>
    </location>
</feature>
<sequence length="484" mass="53776">MPRTRNVSRSQWDAANASHTTTRNRNENQNVDEDEKENTGRAVTRATRSHTRSHGRTAASGTLITAALVPTTGGKVLGERTTRAKTASKGKGKPSTAPLKRKKLPLQDITDQFLPAPEAANRGEETQQANADDIFESPDDVNHVVVTTAPPAEVQNEFHPPPAKFTSPLPPSSPPSDSTNSPFLEPQQSAPKFIDTFTLASNASIPLDPYDPWQEFDNVHSVSDDAVANVSSHSDPFGFVSLERKLKVDRGMAPAADAYDEEVLVADTSSPRPVRRLKRSVEEDVHPLDAAEFVPCHPHYATPPTPHKDKQKRRRVSHEGHDMFSPCTSSIECSPSPSKMSAHKRLRPTVQDDPLGDFNEELDRSYKVEVAMKKVKASKPKEQDVKAEEASTSVGVASRSLRPREKRRSPEKSKDQAGTKRSAVKKKGLKKPVSKPTPTMKANADTSDNEDDLVEKRHRERQERLEYFKRLEDYHVEKEDVYLI</sequence>
<dbReference type="EMBL" id="KL142380">
    <property type="protein sequence ID" value="KDR75482.1"/>
    <property type="molecule type" value="Genomic_DNA"/>
</dbReference>
<proteinExistence type="predicted"/>
<protein>
    <submittedName>
        <fullName evidence="2">Uncharacterized protein</fullName>
    </submittedName>
</protein>
<name>A0A067SZL9_GALM3</name>
<gene>
    <name evidence="2" type="ORF">GALMADRAFT_247918</name>
</gene>
<feature type="region of interest" description="Disordered" evidence="1">
    <location>
        <begin position="295"/>
        <end position="457"/>
    </location>
</feature>
<feature type="compositionally biased region" description="Basic and acidic residues" evidence="1">
    <location>
        <begin position="379"/>
        <end position="389"/>
    </location>
</feature>
<evidence type="ECO:0000313" key="3">
    <source>
        <dbReference type="Proteomes" id="UP000027222"/>
    </source>
</evidence>
<feature type="region of interest" description="Disordered" evidence="1">
    <location>
        <begin position="1"/>
        <end position="107"/>
    </location>
</feature>
<dbReference type="STRING" id="685588.A0A067SZL9"/>
<feature type="compositionally biased region" description="Basic and acidic residues" evidence="1">
    <location>
        <begin position="361"/>
        <end position="372"/>
    </location>
</feature>
<feature type="compositionally biased region" description="Pro residues" evidence="1">
    <location>
        <begin position="159"/>
        <end position="174"/>
    </location>
</feature>
<dbReference type="AlphaFoldDB" id="A0A067SZL9"/>
<feature type="region of interest" description="Disordered" evidence="1">
    <location>
        <begin position="154"/>
        <end position="187"/>
    </location>
</feature>
<dbReference type="OrthoDB" id="3234283at2759"/>
<accession>A0A067SZL9</accession>
<dbReference type="HOGENOM" id="CLU_527907_0_0_1"/>